<dbReference type="InterPro" id="IPR029058">
    <property type="entry name" value="AB_hydrolase_fold"/>
</dbReference>
<accession>A0A829Y8A4</accession>
<sequence>MRAALLVVFLAAVIASQSVRAQPQGQAHETRVPVGDVSLYARAIGQGRPAIVLHGGPDFDHAYLLPDLDRLMDIFQLIYYDQRGRGRSAENVQPQNVTLASDIQDIDSVRRHFALNAPVLFGHSWGTVLAVEYALRHPTHVSHLVLMNPAPVSARDFALLREAYLRKIGASMDRQREILASAEYKNGDPEAVAARYRIHFTPALRRPEDFERLMTIMKAQFVNQGSAGIIKARAVEDQLMRDTWQNPNYDLLPKLRALPIPTLVVTGDHDFIPVDISEHIARAVPNAKLVTIKDCGHFAYLECRDAVRHALEEFFRSAK</sequence>
<dbReference type="Pfam" id="PF00561">
    <property type="entry name" value="Abhydrolase_1"/>
    <property type="match status" value="1"/>
</dbReference>
<gene>
    <name evidence="5" type="ORF">GCM10011487_15140</name>
</gene>
<reference evidence="6" key="1">
    <citation type="submission" date="2020-01" db="EMBL/GenBank/DDBJ databases">
        <title>'Steroidobacter agaridevorans' sp. nov., agar-degrading bacteria isolated from rhizosphere soils.</title>
        <authorList>
            <person name="Ikenaga M."/>
            <person name="Kataoka M."/>
            <person name="Murouchi A."/>
            <person name="Katsuragi S."/>
            <person name="Sakai M."/>
        </authorList>
    </citation>
    <scope>NUCLEOTIDE SEQUENCE [LARGE SCALE GENOMIC DNA]</scope>
    <source>
        <strain evidence="6">YU21-B</strain>
    </source>
</reference>
<evidence type="ECO:0000313" key="5">
    <source>
        <dbReference type="EMBL" id="GFE79514.1"/>
    </source>
</evidence>
<dbReference type="PRINTS" id="PR00793">
    <property type="entry name" value="PROAMNOPTASE"/>
</dbReference>
<dbReference type="InterPro" id="IPR050266">
    <property type="entry name" value="AB_hydrolase_sf"/>
</dbReference>
<evidence type="ECO:0000259" key="4">
    <source>
        <dbReference type="Pfam" id="PF00561"/>
    </source>
</evidence>
<evidence type="ECO:0000256" key="2">
    <source>
        <dbReference type="ARBA" id="ARBA00022801"/>
    </source>
</evidence>
<proteinExistence type="inferred from homology"/>
<dbReference type="AlphaFoldDB" id="A0A829Y8A4"/>
<dbReference type="InterPro" id="IPR000073">
    <property type="entry name" value="AB_hydrolase_1"/>
</dbReference>
<dbReference type="EMBL" id="BLJN01000001">
    <property type="protein sequence ID" value="GFE79514.1"/>
    <property type="molecule type" value="Genomic_DNA"/>
</dbReference>
<comment type="caution">
    <text evidence="5">The sequence shown here is derived from an EMBL/GenBank/DDBJ whole genome shotgun (WGS) entry which is preliminary data.</text>
</comment>
<dbReference type="SUPFAM" id="SSF53474">
    <property type="entry name" value="alpha/beta-Hydrolases"/>
    <property type="match status" value="1"/>
</dbReference>
<keyword evidence="3" id="KW-0732">Signal</keyword>
<keyword evidence="6" id="KW-1185">Reference proteome</keyword>
<dbReference type="InterPro" id="IPR002410">
    <property type="entry name" value="Peptidase_S33"/>
</dbReference>
<name>A0A829Y8A4_9GAMM</name>
<evidence type="ECO:0000313" key="6">
    <source>
        <dbReference type="Proteomes" id="UP000445000"/>
    </source>
</evidence>
<comment type="similarity">
    <text evidence="1">Belongs to the peptidase S33 family.</text>
</comment>
<keyword evidence="2" id="KW-0378">Hydrolase</keyword>
<feature type="domain" description="AB hydrolase-1" evidence="4">
    <location>
        <begin position="51"/>
        <end position="302"/>
    </location>
</feature>
<evidence type="ECO:0000256" key="1">
    <source>
        <dbReference type="ARBA" id="ARBA00010088"/>
    </source>
</evidence>
<feature type="signal peptide" evidence="3">
    <location>
        <begin position="1"/>
        <end position="21"/>
    </location>
</feature>
<dbReference type="Gene3D" id="3.40.50.1820">
    <property type="entry name" value="alpha/beta hydrolase"/>
    <property type="match status" value="1"/>
</dbReference>
<protein>
    <submittedName>
        <fullName evidence="5">Proline iminopeptidase</fullName>
    </submittedName>
</protein>
<evidence type="ECO:0000256" key="3">
    <source>
        <dbReference type="SAM" id="SignalP"/>
    </source>
</evidence>
<dbReference type="GO" id="GO:0006508">
    <property type="term" value="P:proteolysis"/>
    <property type="evidence" value="ECO:0007669"/>
    <property type="project" value="InterPro"/>
</dbReference>
<dbReference type="PANTHER" id="PTHR43798">
    <property type="entry name" value="MONOACYLGLYCEROL LIPASE"/>
    <property type="match status" value="1"/>
</dbReference>
<dbReference type="GO" id="GO:0008233">
    <property type="term" value="F:peptidase activity"/>
    <property type="evidence" value="ECO:0007669"/>
    <property type="project" value="InterPro"/>
</dbReference>
<dbReference type="PANTHER" id="PTHR43798:SF33">
    <property type="entry name" value="HYDROLASE, PUTATIVE (AFU_ORTHOLOGUE AFUA_2G14860)-RELATED"/>
    <property type="match status" value="1"/>
</dbReference>
<dbReference type="GO" id="GO:0016020">
    <property type="term" value="C:membrane"/>
    <property type="evidence" value="ECO:0007669"/>
    <property type="project" value="TreeGrafter"/>
</dbReference>
<feature type="chain" id="PRO_5032689749" evidence="3">
    <location>
        <begin position="22"/>
        <end position="319"/>
    </location>
</feature>
<dbReference type="Proteomes" id="UP000445000">
    <property type="component" value="Unassembled WGS sequence"/>
</dbReference>
<dbReference type="RefSeq" id="WP_161811176.1">
    <property type="nucleotide sequence ID" value="NZ_BLJN01000001.1"/>
</dbReference>
<organism evidence="5 6">
    <name type="scientific">Steroidobacter agaridevorans</name>
    <dbReference type="NCBI Taxonomy" id="2695856"/>
    <lineage>
        <taxon>Bacteria</taxon>
        <taxon>Pseudomonadati</taxon>
        <taxon>Pseudomonadota</taxon>
        <taxon>Gammaproteobacteria</taxon>
        <taxon>Steroidobacterales</taxon>
        <taxon>Steroidobacteraceae</taxon>
        <taxon>Steroidobacter</taxon>
    </lineage>
</organism>